<feature type="domain" description="TERF2-interacting telomeric protein 1 Myb" evidence="2">
    <location>
        <begin position="9"/>
        <end position="57"/>
    </location>
</feature>
<feature type="region of interest" description="Disordered" evidence="1">
    <location>
        <begin position="41"/>
        <end position="197"/>
    </location>
</feature>
<reference evidence="3 4" key="1">
    <citation type="journal article" date="2018" name="Elife">
        <title>Functional genomics of lipid metabolism in the oleaginous yeast Rhodosporidium toruloides.</title>
        <authorList>
            <person name="Coradetti S.T."/>
            <person name="Pinel D."/>
            <person name="Geiselman G."/>
            <person name="Ito M."/>
            <person name="Mondo S."/>
            <person name="Reilly M.C."/>
            <person name="Cheng Y.F."/>
            <person name="Bauer S."/>
            <person name="Grigoriev I."/>
            <person name="Gladden J.M."/>
            <person name="Simmons B.A."/>
            <person name="Brem R."/>
            <person name="Arkin A.P."/>
            <person name="Skerker J.M."/>
        </authorList>
    </citation>
    <scope>NUCLEOTIDE SEQUENCE [LARGE SCALE GENOMIC DNA]</scope>
    <source>
        <strain evidence="3 4">NBRC 0880</strain>
    </source>
</reference>
<feature type="compositionally biased region" description="Low complexity" evidence="1">
    <location>
        <begin position="337"/>
        <end position="366"/>
    </location>
</feature>
<dbReference type="Pfam" id="PF08914">
    <property type="entry name" value="Myb_Rap1"/>
    <property type="match status" value="1"/>
</dbReference>
<feature type="compositionally biased region" description="Basic and acidic residues" evidence="1">
    <location>
        <begin position="75"/>
        <end position="89"/>
    </location>
</feature>
<feature type="region of interest" description="Disordered" evidence="1">
    <location>
        <begin position="585"/>
        <end position="717"/>
    </location>
</feature>
<feature type="compositionally biased region" description="Acidic residues" evidence="1">
    <location>
        <begin position="110"/>
        <end position="132"/>
    </location>
</feature>
<feature type="compositionally biased region" description="Basic and acidic residues" evidence="1">
    <location>
        <begin position="609"/>
        <end position="619"/>
    </location>
</feature>
<accession>A0A2T0A7J1</accession>
<feature type="compositionally biased region" description="Acidic residues" evidence="1">
    <location>
        <begin position="508"/>
        <end position="524"/>
    </location>
</feature>
<feature type="compositionally biased region" description="Polar residues" evidence="1">
    <location>
        <begin position="821"/>
        <end position="837"/>
    </location>
</feature>
<feature type="compositionally biased region" description="Basic and acidic residues" evidence="1">
    <location>
        <begin position="99"/>
        <end position="109"/>
    </location>
</feature>
<feature type="compositionally biased region" description="Polar residues" evidence="1">
    <location>
        <begin position="309"/>
        <end position="324"/>
    </location>
</feature>
<feature type="compositionally biased region" description="Basic and acidic residues" evidence="1">
    <location>
        <begin position="448"/>
        <end position="507"/>
    </location>
</feature>
<feature type="compositionally biased region" description="Basic and acidic residues" evidence="1">
    <location>
        <begin position="525"/>
        <end position="535"/>
    </location>
</feature>
<dbReference type="InterPro" id="IPR015010">
    <property type="entry name" value="TERF2IP_Myb"/>
</dbReference>
<feature type="compositionally biased region" description="Low complexity" evidence="1">
    <location>
        <begin position="134"/>
        <end position="157"/>
    </location>
</feature>
<feature type="compositionally biased region" description="Basic and acidic residues" evidence="1">
    <location>
        <begin position="297"/>
        <end position="308"/>
    </location>
</feature>
<feature type="compositionally biased region" description="Low complexity" evidence="1">
    <location>
        <begin position="587"/>
        <end position="599"/>
    </location>
</feature>
<gene>
    <name evidence="3" type="ORF">AAT19DRAFT_15453</name>
</gene>
<feature type="region of interest" description="Disordered" evidence="1">
    <location>
        <begin position="742"/>
        <end position="772"/>
    </location>
</feature>
<protein>
    <recommendedName>
        <fullName evidence="2">TERF2-interacting telomeric protein 1 Myb domain-containing protein</fullName>
    </recommendedName>
</protein>
<dbReference type="InterPro" id="IPR009057">
    <property type="entry name" value="Homeodomain-like_sf"/>
</dbReference>
<dbReference type="CDD" id="cd11655">
    <property type="entry name" value="rap1_myb-like"/>
    <property type="match status" value="1"/>
</dbReference>
<proteinExistence type="predicted"/>
<feature type="compositionally biased region" description="Pro residues" evidence="1">
    <location>
        <begin position="799"/>
        <end position="814"/>
    </location>
</feature>
<feature type="compositionally biased region" description="Low complexity" evidence="1">
    <location>
        <begin position="891"/>
        <end position="916"/>
    </location>
</feature>
<dbReference type="EMBL" id="LCTV02000007">
    <property type="protein sequence ID" value="PRQ73886.1"/>
    <property type="molecule type" value="Genomic_DNA"/>
</dbReference>
<dbReference type="AlphaFoldDB" id="A0A2T0A7J1"/>
<feature type="region of interest" description="Disordered" evidence="1">
    <location>
        <begin position="784"/>
        <end position="916"/>
    </location>
</feature>
<dbReference type="OrthoDB" id="435460at2759"/>
<dbReference type="Proteomes" id="UP000239560">
    <property type="component" value="Unassembled WGS sequence"/>
</dbReference>
<comment type="caution">
    <text evidence="3">The sequence shown here is derived from an EMBL/GenBank/DDBJ whole genome shotgun (WGS) entry which is preliminary data.</text>
</comment>
<feature type="compositionally biased region" description="Acidic residues" evidence="1">
    <location>
        <begin position="273"/>
        <end position="287"/>
    </location>
</feature>
<feature type="compositionally biased region" description="Basic and acidic residues" evidence="1">
    <location>
        <begin position="747"/>
        <end position="762"/>
    </location>
</feature>
<feature type="compositionally biased region" description="Acidic residues" evidence="1">
    <location>
        <begin position="704"/>
        <end position="714"/>
    </location>
</feature>
<feature type="compositionally biased region" description="Basic and acidic residues" evidence="1">
    <location>
        <begin position="239"/>
        <end position="248"/>
    </location>
</feature>
<evidence type="ECO:0000256" key="1">
    <source>
        <dbReference type="SAM" id="MobiDB-lite"/>
    </source>
</evidence>
<sequence>MPADARNAFTPEDKQLLAEFLSKIPADQRGAFGNFKEFAKRHPHHSLQSWHTHYRKTGRADIDRRIERIKRQRQREREDAKKQAAEPRRASGSNGMAQRDAKGKGKAVEREDEEADAEEDEEEEEDQLDDENVPPKASSSKALAPSAGPSSKYAPAPTKKKRPRSPTPSSSSDDSSADERSYRKKTKKRVAFDEDDFETLVIMLDKADRKEWTRQMMYQKLEQECPAHTAASWQTYHSQNREAADKALKKLRKGLKRKAEEKKAKMSKPTTIDMDDDEDETTADEDEKERRRREKGKGKARDIERKSSDGQGRLSQASFVSASSKRPAPRPIADEPSSASSSDAAAKSAAAKIKSSSRARSSTTASPQKVTSNGQAEPPYTEEDDARLVQHLASGMMNGRDQAFVWKELARAQPAHPASSWQARFSSDMSGFLLRVTDKIRIAEKARQRKAELEEERRAAEAEEAWRREEEEAERRKKREEEGRRAKLRAVQERIAREAEQQERLEREAEEQESLEREAEEEEEERLRREAKEAAAADAAEVDGAIKLATPRPSPPRSATRPAQAVEATEHAAVLGLATATQGEVEAAASAHVGPAPASTSQQPSTDETGDHGQVHQEQLESVPSSLALPRLSQYSVMPSPFLQGDEGREYDFVEEDEDDRDLDRELAQQIKAEEEELGLADEPQAYAEAELASRIDQALGENGDSDYSDDDDAPVWNQLDAAELGFIEDLHAQVAKLQQGYTAPRPAKEQEPAASVEREAEPNAAADVQMQETIVVEETIETVETVETVEQAEIEHAPSPPPRQPFALPPSPQLPRVQQPVKQSLPRPSTQDSPANQEMRGPEKELQRLSSPLAVAQEQVPPRRLPNAPTPGPLPVTAEATPMTRRRIPRASLAASTPSAAGSPAPAAAPASNQVAEAPVQLVQSTPAPVAAPPSATSSARDRPPLKEVLESIAADYHLSFNRVRNLFYCYSALNDFTTFREIASFFSEPFKPDEGSVEYAQAKRAVERYLWSMREDEIVLEGTEAARKRIEEKKGKGAVARRRQFLHKARVMRVSDLARDRYPA</sequence>
<name>A0A2T0A7J1_RHOTO</name>
<organism evidence="3 4">
    <name type="scientific">Rhodotorula toruloides</name>
    <name type="common">Yeast</name>
    <name type="synonym">Rhodosporidium toruloides</name>
    <dbReference type="NCBI Taxonomy" id="5286"/>
    <lineage>
        <taxon>Eukaryota</taxon>
        <taxon>Fungi</taxon>
        <taxon>Dikarya</taxon>
        <taxon>Basidiomycota</taxon>
        <taxon>Pucciniomycotina</taxon>
        <taxon>Microbotryomycetes</taxon>
        <taxon>Sporidiobolales</taxon>
        <taxon>Sporidiobolaceae</taxon>
        <taxon>Rhodotorula</taxon>
    </lineage>
</organism>
<evidence type="ECO:0000313" key="3">
    <source>
        <dbReference type="EMBL" id="PRQ73886.1"/>
    </source>
</evidence>
<dbReference type="SUPFAM" id="SSF46689">
    <property type="entry name" value="Homeodomain-like"/>
    <property type="match status" value="1"/>
</dbReference>
<feature type="region of interest" description="Disordered" evidence="1">
    <location>
        <begin position="448"/>
        <end position="570"/>
    </location>
</feature>
<evidence type="ECO:0000313" key="4">
    <source>
        <dbReference type="Proteomes" id="UP000239560"/>
    </source>
</evidence>
<evidence type="ECO:0000259" key="2">
    <source>
        <dbReference type="Pfam" id="PF08914"/>
    </source>
</evidence>
<feature type="region of interest" description="Disordered" evidence="1">
    <location>
        <begin position="226"/>
        <end position="388"/>
    </location>
</feature>
<dbReference type="Gene3D" id="1.10.10.60">
    <property type="entry name" value="Homeodomain-like"/>
    <property type="match status" value="2"/>
</dbReference>